<dbReference type="Proteomes" id="UP000245890">
    <property type="component" value="Unassembled WGS sequence"/>
</dbReference>
<proteinExistence type="predicted"/>
<dbReference type="OrthoDB" id="7561968at2"/>
<dbReference type="InterPro" id="IPR008979">
    <property type="entry name" value="Galactose-bd-like_sf"/>
</dbReference>
<keyword evidence="1" id="KW-0732">Signal</keyword>
<organism evidence="2 3">
    <name type="scientific">Sphingomonas pokkalii</name>
    <dbReference type="NCBI Taxonomy" id="2175090"/>
    <lineage>
        <taxon>Bacteria</taxon>
        <taxon>Pseudomonadati</taxon>
        <taxon>Pseudomonadota</taxon>
        <taxon>Alphaproteobacteria</taxon>
        <taxon>Sphingomonadales</taxon>
        <taxon>Sphingomonadaceae</taxon>
        <taxon>Sphingomonas</taxon>
    </lineage>
</organism>
<protein>
    <recommendedName>
        <fullName evidence="4">CBM-cenC domain-containing protein</fullName>
    </recommendedName>
</protein>
<feature type="signal peptide" evidence="1">
    <location>
        <begin position="1"/>
        <end position="21"/>
    </location>
</feature>
<keyword evidence="3" id="KW-1185">Reference proteome</keyword>
<dbReference type="Gene3D" id="2.60.120.260">
    <property type="entry name" value="Galactose-binding domain-like"/>
    <property type="match status" value="1"/>
</dbReference>
<evidence type="ECO:0008006" key="4">
    <source>
        <dbReference type="Google" id="ProtNLM"/>
    </source>
</evidence>
<dbReference type="EMBL" id="QENQ01000001">
    <property type="protein sequence ID" value="PVX28472.1"/>
    <property type="molecule type" value="Genomic_DNA"/>
</dbReference>
<comment type="caution">
    <text evidence="2">The sequence shown here is derived from an EMBL/GenBank/DDBJ whole genome shotgun (WGS) entry which is preliminary data.</text>
</comment>
<gene>
    <name evidence="2" type="ORF">DD559_03235</name>
</gene>
<dbReference type="RefSeq" id="WP_116467921.1">
    <property type="nucleotide sequence ID" value="NZ_QENQ01000001.1"/>
</dbReference>
<reference evidence="2 3" key="1">
    <citation type="submission" date="2018-05" db="EMBL/GenBank/DDBJ databases">
        <title>Description of Sphingomonas pokkalii sp nov, isolated from the rhizosphere of saline tolerant pokkali rice and its draft genome analysis.</title>
        <authorList>
            <person name="Menon R."/>
            <person name="Kumari S."/>
            <person name="Rameshkumar N."/>
        </authorList>
    </citation>
    <scope>NUCLEOTIDE SEQUENCE [LARGE SCALE GENOMIC DNA]</scope>
    <source>
        <strain evidence="2 3">L3B27</strain>
    </source>
</reference>
<accession>A0A2U0SAR7</accession>
<name>A0A2U0SAR7_9SPHN</name>
<evidence type="ECO:0000256" key="1">
    <source>
        <dbReference type="SAM" id="SignalP"/>
    </source>
</evidence>
<dbReference type="SUPFAM" id="SSF49785">
    <property type="entry name" value="Galactose-binding domain-like"/>
    <property type="match status" value="1"/>
</dbReference>
<evidence type="ECO:0000313" key="2">
    <source>
        <dbReference type="EMBL" id="PVX28472.1"/>
    </source>
</evidence>
<feature type="chain" id="PRO_5015413676" description="CBM-cenC domain-containing protein" evidence="1">
    <location>
        <begin position="22"/>
        <end position="184"/>
    </location>
</feature>
<evidence type="ECO:0000313" key="3">
    <source>
        <dbReference type="Proteomes" id="UP000245890"/>
    </source>
</evidence>
<dbReference type="AlphaFoldDB" id="A0A2U0SAR7"/>
<sequence length="184" mass="19233">MKSLFVAIACCLSVVGLPARAQGQQQSDVAKQILNTPAPESFAVYGLATKPAVVKDKSVQGGRALRVAIPAASDQPWTVGLTSSVNQPIKKGDKLVIAVWVRASTLPEGAASARIAGIQLGLSKEPYTPVFKGEAEATGEWKMVHASGVADRDYAAGALNISLQLATAKQVFDIGPILLLDLNK</sequence>